<dbReference type="GO" id="GO:0002161">
    <property type="term" value="F:aminoacyl-tRNA deacylase activity"/>
    <property type="evidence" value="ECO:0007669"/>
    <property type="project" value="InterPro"/>
</dbReference>
<dbReference type="FunFam" id="3.10.20.590:FF:000001">
    <property type="entry name" value="Leucine--tRNA ligase"/>
    <property type="match status" value="1"/>
</dbReference>
<dbReference type="EMBL" id="PFWU01000003">
    <property type="protein sequence ID" value="PJA46357.1"/>
    <property type="molecule type" value="Genomic_DNA"/>
</dbReference>
<dbReference type="FunFam" id="3.40.50.620:FF:000056">
    <property type="entry name" value="Leucine--tRNA ligase"/>
    <property type="match status" value="1"/>
</dbReference>
<dbReference type="Gene3D" id="1.10.730.10">
    <property type="entry name" value="Isoleucyl-tRNA Synthetase, Domain 1"/>
    <property type="match status" value="1"/>
</dbReference>
<dbReference type="GO" id="GO:0004823">
    <property type="term" value="F:leucine-tRNA ligase activity"/>
    <property type="evidence" value="ECO:0007669"/>
    <property type="project" value="UniProtKB-UniRule"/>
</dbReference>
<comment type="subcellular location">
    <subcellularLocation>
        <location evidence="9">Cytoplasm</location>
    </subcellularLocation>
</comment>
<comment type="caution">
    <text evidence="9">Lacks conserved residue(s) required for the propagation of feature annotation.</text>
</comment>
<dbReference type="PRINTS" id="PR00985">
    <property type="entry name" value="TRNASYNTHLEU"/>
</dbReference>
<dbReference type="InterPro" id="IPR001412">
    <property type="entry name" value="aa-tRNA-synth_I_CS"/>
</dbReference>
<comment type="similarity">
    <text evidence="1 9 10">Belongs to the class-I aminoacyl-tRNA synthetase family.</text>
</comment>
<evidence type="ECO:0000256" key="4">
    <source>
        <dbReference type="ARBA" id="ARBA00022741"/>
    </source>
</evidence>
<dbReference type="AlphaFoldDB" id="A0A2M7XEP6"/>
<evidence type="ECO:0000256" key="8">
    <source>
        <dbReference type="ARBA" id="ARBA00047469"/>
    </source>
</evidence>
<dbReference type="EC" id="6.1.1.4" evidence="9"/>
<feature type="domain" description="Leucyl-tRNA synthetase editing" evidence="14">
    <location>
        <begin position="219"/>
        <end position="423"/>
    </location>
</feature>
<keyword evidence="7 9" id="KW-0030">Aminoacyl-tRNA synthetase</keyword>
<evidence type="ECO:0000256" key="2">
    <source>
        <dbReference type="ARBA" id="ARBA00022490"/>
    </source>
</evidence>
<dbReference type="PANTHER" id="PTHR43740">
    <property type="entry name" value="LEUCYL-TRNA SYNTHETASE"/>
    <property type="match status" value="1"/>
</dbReference>
<dbReference type="GO" id="GO:0005829">
    <property type="term" value="C:cytosol"/>
    <property type="evidence" value="ECO:0007669"/>
    <property type="project" value="TreeGrafter"/>
</dbReference>
<dbReference type="InterPro" id="IPR009008">
    <property type="entry name" value="Val/Leu/Ile-tRNA-synth_edit"/>
</dbReference>
<evidence type="ECO:0000259" key="12">
    <source>
        <dbReference type="Pfam" id="PF08264"/>
    </source>
</evidence>
<keyword evidence="6 9" id="KW-0648">Protein biosynthesis</keyword>
<dbReference type="SUPFAM" id="SSF47323">
    <property type="entry name" value="Anticodon-binding domain of a subclass of class I aminoacyl-tRNA synthetases"/>
    <property type="match status" value="1"/>
</dbReference>
<evidence type="ECO:0000259" key="13">
    <source>
        <dbReference type="Pfam" id="PF09334"/>
    </source>
</evidence>
<protein>
    <recommendedName>
        <fullName evidence="9">Leucine--tRNA ligase</fullName>
        <ecNumber evidence="9">6.1.1.4</ecNumber>
    </recommendedName>
    <alternativeName>
        <fullName evidence="9">Leucyl-tRNA synthetase</fullName>
        <shortName evidence="9">LeuRS</shortName>
    </alternativeName>
</protein>
<keyword evidence="2 9" id="KW-0963">Cytoplasm</keyword>
<evidence type="ECO:0000259" key="14">
    <source>
        <dbReference type="Pfam" id="PF13603"/>
    </source>
</evidence>
<dbReference type="GO" id="GO:0005524">
    <property type="term" value="F:ATP binding"/>
    <property type="evidence" value="ECO:0007669"/>
    <property type="project" value="UniProtKB-UniRule"/>
</dbReference>
<dbReference type="SUPFAM" id="SSF52374">
    <property type="entry name" value="Nucleotidylyl transferase"/>
    <property type="match status" value="1"/>
</dbReference>
<dbReference type="InterPro" id="IPR002302">
    <property type="entry name" value="Leu-tRNA-ligase"/>
</dbReference>
<organism evidence="15 16">
    <name type="scientific">Candidatus Uhrbacteria bacterium CG_4_9_14_3_um_filter_50_9</name>
    <dbReference type="NCBI Taxonomy" id="1975035"/>
    <lineage>
        <taxon>Bacteria</taxon>
        <taxon>Candidatus Uhriibacteriota</taxon>
    </lineage>
</organism>
<dbReference type="NCBIfam" id="TIGR00396">
    <property type="entry name" value="leuS_bact"/>
    <property type="match status" value="1"/>
</dbReference>
<evidence type="ECO:0000256" key="10">
    <source>
        <dbReference type="RuleBase" id="RU363035"/>
    </source>
</evidence>
<comment type="caution">
    <text evidence="15">The sequence shown here is derived from an EMBL/GenBank/DDBJ whole genome shotgun (WGS) entry which is preliminary data.</text>
</comment>
<evidence type="ECO:0000256" key="9">
    <source>
        <dbReference type="HAMAP-Rule" id="MF_00049"/>
    </source>
</evidence>
<gene>
    <name evidence="9" type="primary">leuS</name>
    <name evidence="15" type="ORF">CO174_00345</name>
</gene>
<dbReference type="FunFam" id="1.10.730.10:FF:000002">
    <property type="entry name" value="Leucine--tRNA ligase"/>
    <property type="match status" value="1"/>
</dbReference>
<reference evidence="16" key="1">
    <citation type="submission" date="2017-09" db="EMBL/GenBank/DDBJ databases">
        <title>Depth-based differentiation of microbial function through sediment-hosted aquifers and enrichment of novel symbionts in the deep terrestrial subsurface.</title>
        <authorList>
            <person name="Probst A.J."/>
            <person name="Ladd B."/>
            <person name="Jarett J.K."/>
            <person name="Geller-Mcgrath D.E."/>
            <person name="Sieber C.M.K."/>
            <person name="Emerson J.B."/>
            <person name="Anantharaman K."/>
            <person name="Thomas B.C."/>
            <person name="Malmstrom R."/>
            <person name="Stieglmeier M."/>
            <person name="Klingl A."/>
            <person name="Woyke T."/>
            <person name="Ryan C.M."/>
            <person name="Banfield J.F."/>
        </authorList>
    </citation>
    <scope>NUCLEOTIDE SEQUENCE [LARGE SCALE GENOMIC DNA]</scope>
</reference>
<dbReference type="GO" id="GO:0006429">
    <property type="term" value="P:leucyl-tRNA aminoacylation"/>
    <property type="evidence" value="ECO:0007669"/>
    <property type="project" value="UniProtKB-UniRule"/>
</dbReference>
<dbReference type="InterPro" id="IPR009080">
    <property type="entry name" value="tRNAsynth_Ia_anticodon-bd"/>
</dbReference>
<sequence length="825" mass="93976">MSYNHQAIEKKWQDRWDETGIFYAKDNDPREKFYCLVEFPYPSGAGLHIGHPRSYTALDVVSRKRRHQGKNVLYPIGWDAFGLPTENYAIKTGRKPQDITKENTDTFRRQLKSLGISFDWSREVNTTDPNYYKWTQWMFLEFFKAGLAYKTTQPINWCLSCKIGLANEEVVNGRCERCGGDTEKREKEQWMIAITKYADRLLEDLDTVDYMEKIKIQQRNWIGKSEGALISFKVDPSPGPVTPWINVFTTRPDTLFGTTYLVLAPEHELIEQIATDEQMLEIMAYVEAAKKKSEIERGSDEKEKTGVFTGAYAINPVTGKKIPVWVADYVLGGYGTGAIMAVPAHDERDFAFAKMFELPIVKVVEPEVLQNIIHPDVGISHGMQSDVKVVHECFTGEGVAVNSGEFTGQKTEEMKKNIVAWLETEGHGEASVNYKLRDWVFSRQRYWGEPIPLVHCDKECQVETKGWVPVPDDQLPVVLPEVEKYEPTDTGESPLATIEDWVNTTCPACGGSAKRETDTMPNWAGSSWYFLRYIDPHNNETFADQEKLNQWMPVDLYNGGMEHTTLHLLYSRFWNKFLFDRGHVPVSEPYARRHSHGLVLAEDGTKMSKSKGNVVNPDEIVSEYGADALRMYILFMGPFEEPVPWNLNGLIGVRRFLDKIMRYVSEWDESAAVDGGKIIEPHLKKASDDIDAFKFNTAVSTFMMLFNELGQKKITRDQLKRLLIVLCPFAPHVANEAWEMIGEEGLVEEQPWPEFDEALLVRDQVELGVQVNGKTRSAIVIAPDADEATAREAAFADENVKRHTEGKEIVKVIYVPGKIFNIVVK</sequence>
<dbReference type="Pfam" id="PF08264">
    <property type="entry name" value="Anticodon_1"/>
    <property type="match status" value="1"/>
</dbReference>
<feature type="domain" description="Methionyl/Valyl/Leucyl/Isoleucyl-tRNA synthetase anticodon-binding" evidence="12">
    <location>
        <begin position="683"/>
        <end position="787"/>
    </location>
</feature>
<keyword evidence="3 9" id="KW-0436">Ligase</keyword>
<dbReference type="FunFam" id="3.40.50.620:FF:000003">
    <property type="entry name" value="Leucine--tRNA ligase"/>
    <property type="match status" value="1"/>
</dbReference>
<evidence type="ECO:0000313" key="16">
    <source>
        <dbReference type="Proteomes" id="UP000229385"/>
    </source>
</evidence>
<dbReference type="Pfam" id="PF13603">
    <property type="entry name" value="tRNA-synt_1_2"/>
    <property type="match status" value="1"/>
</dbReference>
<evidence type="ECO:0000256" key="7">
    <source>
        <dbReference type="ARBA" id="ARBA00023146"/>
    </source>
</evidence>
<evidence type="ECO:0000256" key="6">
    <source>
        <dbReference type="ARBA" id="ARBA00022917"/>
    </source>
</evidence>
<evidence type="ECO:0000256" key="1">
    <source>
        <dbReference type="ARBA" id="ARBA00005594"/>
    </source>
</evidence>
<comment type="catalytic activity">
    <reaction evidence="8 9">
        <text>tRNA(Leu) + L-leucine + ATP = L-leucyl-tRNA(Leu) + AMP + diphosphate</text>
        <dbReference type="Rhea" id="RHEA:11688"/>
        <dbReference type="Rhea" id="RHEA-COMP:9613"/>
        <dbReference type="Rhea" id="RHEA-COMP:9622"/>
        <dbReference type="ChEBI" id="CHEBI:30616"/>
        <dbReference type="ChEBI" id="CHEBI:33019"/>
        <dbReference type="ChEBI" id="CHEBI:57427"/>
        <dbReference type="ChEBI" id="CHEBI:78442"/>
        <dbReference type="ChEBI" id="CHEBI:78494"/>
        <dbReference type="ChEBI" id="CHEBI:456215"/>
        <dbReference type="EC" id="6.1.1.4"/>
    </reaction>
</comment>
<dbReference type="Gene3D" id="3.10.20.590">
    <property type="match status" value="1"/>
</dbReference>
<dbReference type="Proteomes" id="UP000229385">
    <property type="component" value="Unassembled WGS sequence"/>
</dbReference>
<feature type="short sequence motif" description="'KMSKS' region" evidence="9">
    <location>
        <begin position="606"/>
        <end position="610"/>
    </location>
</feature>
<feature type="domain" description="Aminoacyl-tRNA synthetase class Ia" evidence="11">
    <location>
        <begin position="436"/>
        <end position="634"/>
    </location>
</feature>
<dbReference type="InterPro" id="IPR014729">
    <property type="entry name" value="Rossmann-like_a/b/a_fold"/>
</dbReference>
<keyword evidence="4 9" id="KW-0547">Nucleotide-binding</keyword>
<dbReference type="HAMAP" id="MF_00049_B">
    <property type="entry name" value="Leu_tRNA_synth_B"/>
    <property type="match status" value="1"/>
</dbReference>
<dbReference type="PANTHER" id="PTHR43740:SF2">
    <property type="entry name" value="LEUCINE--TRNA LIGASE, MITOCHONDRIAL"/>
    <property type="match status" value="1"/>
</dbReference>
<proteinExistence type="inferred from homology"/>
<dbReference type="InterPro" id="IPR015413">
    <property type="entry name" value="Methionyl/Leucyl_tRNA_Synth"/>
</dbReference>
<accession>A0A2M7XEP6</accession>
<name>A0A2M7XEP6_9BACT</name>
<dbReference type="Pfam" id="PF09334">
    <property type="entry name" value="tRNA-synt_1g"/>
    <property type="match status" value="1"/>
</dbReference>
<evidence type="ECO:0000259" key="11">
    <source>
        <dbReference type="Pfam" id="PF00133"/>
    </source>
</evidence>
<dbReference type="InterPro" id="IPR013155">
    <property type="entry name" value="M/V/L/I-tRNA-synth_anticd-bd"/>
</dbReference>
<keyword evidence="5 9" id="KW-0067">ATP-binding</keyword>
<dbReference type="SUPFAM" id="SSF50677">
    <property type="entry name" value="ValRS/IleRS/LeuRS editing domain"/>
    <property type="match status" value="1"/>
</dbReference>
<dbReference type="InterPro" id="IPR025709">
    <property type="entry name" value="Leu_tRNA-synth_edit"/>
</dbReference>
<evidence type="ECO:0000256" key="5">
    <source>
        <dbReference type="ARBA" id="ARBA00022840"/>
    </source>
</evidence>
<evidence type="ECO:0000256" key="3">
    <source>
        <dbReference type="ARBA" id="ARBA00022598"/>
    </source>
</evidence>
<feature type="domain" description="Methionyl/Leucyl tRNA synthetase" evidence="13">
    <location>
        <begin position="39"/>
        <end position="185"/>
    </location>
</feature>
<dbReference type="PROSITE" id="PS00178">
    <property type="entry name" value="AA_TRNA_LIGASE_I"/>
    <property type="match status" value="1"/>
</dbReference>
<evidence type="ECO:0000313" key="15">
    <source>
        <dbReference type="EMBL" id="PJA46357.1"/>
    </source>
</evidence>
<dbReference type="InterPro" id="IPR002300">
    <property type="entry name" value="aa-tRNA-synth_Ia"/>
</dbReference>
<dbReference type="Gene3D" id="3.40.50.620">
    <property type="entry name" value="HUPs"/>
    <property type="match status" value="2"/>
</dbReference>
<feature type="binding site" evidence="9">
    <location>
        <position position="609"/>
    </location>
    <ligand>
        <name>ATP</name>
        <dbReference type="ChEBI" id="CHEBI:30616"/>
    </ligand>
</feature>
<dbReference type="Pfam" id="PF00133">
    <property type="entry name" value="tRNA-synt_1"/>
    <property type="match status" value="1"/>
</dbReference>